<organism evidence="8 9">
    <name type="scientific">Rhizobium grahamii CCGE 502</name>
    <dbReference type="NCBI Taxonomy" id="990285"/>
    <lineage>
        <taxon>Bacteria</taxon>
        <taxon>Pseudomonadati</taxon>
        <taxon>Pseudomonadota</taxon>
        <taxon>Alphaproteobacteria</taxon>
        <taxon>Hyphomicrobiales</taxon>
        <taxon>Rhizobiaceae</taxon>
        <taxon>Rhizobium/Agrobacterium group</taxon>
        <taxon>Rhizobium</taxon>
    </lineage>
</organism>
<dbReference type="InterPro" id="IPR058625">
    <property type="entry name" value="MdtA-like_BSH"/>
</dbReference>
<dbReference type="Gene3D" id="2.40.30.170">
    <property type="match status" value="1"/>
</dbReference>
<dbReference type="InterPro" id="IPR058626">
    <property type="entry name" value="MdtA-like_b-barrel"/>
</dbReference>
<comment type="caution">
    <text evidence="8">The sequence shown here is derived from an EMBL/GenBank/DDBJ whole genome shotgun (WGS) entry which is preliminary data.</text>
</comment>
<dbReference type="PANTHER" id="PTHR30158">
    <property type="entry name" value="ACRA/E-RELATED COMPONENT OF DRUG EFFLUX TRANSPORTER"/>
    <property type="match status" value="1"/>
</dbReference>
<name>S3HFL9_9HYPH</name>
<dbReference type="GO" id="GO:0046677">
    <property type="term" value="P:response to antibiotic"/>
    <property type="evidence" value="ECO:0007669"/>
    <property type="project" value="TreeGrafter"/>
</dbReference>
<reference evidence="8 9" key="1">
    <citation type="journal article" date="2012" name="J. Bacteriol.">
        <title>Genome sequence of Rhizobium grahamii CCGE502, a broad-host-range symbiont with low nodulation competitiveness in Phaseolus vulgaris.</title>
        <authorList>
            <person name="Althabegoiti M.J."/>
            <person name="Lozano L."/>
            <person name="Torres-Tejerizo G."/>
            <person name="Ormeno-Orrillo E."/>
            <person name="Rogel M.A."/>
            <person name="Gonzalez V."/>
            <person name="Martinez-Romero E."/>
        </authorList>
    </citation>
    <scope>NUCLEOTIDE SEQUENCE [LARGE SCALE GENOMIC DNA]</scope>
    <source>
        <strain evidence="8 9">CCGE 502</strain>
    </source>
</reference>
<dbReference type="GO" id="GO:0022857">
    <property type="term" value="F:transmembrane transporter activity"/>
    <property type="evidence" value="ECO:0007669"/>
    <property type="project" value="InterPro"/>
</dbReference>
<dbReference type="NCBIfam" id="TIGR01730">
    <property type="entry name" value="RND_mfp"/>
    <property type="match status" value="1"/>
</dbReference>
<dbReference type="Gene3D" id="2.40.420.20">
    <property type="match status" value="1"/>
</dbReference>
<proteinExistence type="inferred from homology"/>
<dbReference type="Pfam" id="PF25876">
    <property type="entry name" value="HH_MFP_RND"/>
    <property type="match status" value="1"/>
</dbReference>
<dbReference type="Gene3D" id="2.40.50.100">
    <property type="match status" value="1"/>
</dbReference>
<evidence type="ECO:0000256" key="2">
    <source>
        <dbReference type="ARBA" id="ARBA00009477"/>
    </source>
</evidence>
<dbReference type="InterPro" id="IPR058627">
    <property type="entry name" value="MdtA-like_C"/>
</dbReference>
<feature type="domain" description="Multidrug resistance protein MdtA-like C-terminal permuted SH3" evidence="7">
    <location>
        <begin position="300"/>
        <end position="356"/>
    </location>
</feature>
<feature type="coiled-coil region" evidence="3">
    <location>
        <begin position="99"/>
        <end position="156"/>
    </location>
</feature>
<comment type="similarity">
    <text evidence="2">Belongs to the membrane fusion protein (MFP) (TC 8.A.1) family.</text>
</comment>
<evidence type="ECO:0000313" key="9">
    <source>
        <dbReference type="Proteomes" id="UP000014411"/>
    </source>
</evidence>
<dbReference type="HOGENOM" id="CLU_018816_2_1_5"/>
<evidence type="ECO:0000259" key="7">
    <source>
        <dbReference type="Pfam" id="PF25967"/>
    </source>
</evidence>
<dbReference type="InterPro" id="IPR006143">
    <property type="entry name" value="RND_pump_MFP"/>
</dbReference>
<evidence type="ECO:0000313" key="8">
    <source>
        <dbReference type="EMBL" id="EPE96870.1"/>
    </source>
</evidence>
<dbReference type="InterPro" id="IPR058624">
    <property type="entry name" value="MdtA-like_HH"/>
</dbReference>
<dbReference type="Pfam" id="PF25944">
    <property type="entry name" value="Beta-barrel_RND"/>
    <property type="match status" value="1"/>
</dbReference>
<keyword evidence="3" id="KW-0175">Coiled coil</keyword>
<dbReference type="GO" id="GO:0030313">
    <property type="term" value="C:cell envelope"/>
    <property type="evidence" value="ECO:0007669"/>
    <property type="project" value="UniProtKB-SubCell"/>
</dbReference>
<dbReference type="Proteomes" id="UP000014411">
    <property type="component" value="Unassembled WGS sequence"/>
</dbReference>
<gene>
    <name evidence="8" type="ORF">RGCCGE502_18090</name>
</gene>
<accession>S3HFL9</accession>
<sequence length="390" mass="42022">MKRPCSIRAAALFIVPVVSIVVPDILMAQSRPTVGVIDVAVGDASPRHEFVGRVEAVNSLDVRSRIEGFLEKRLFNEGQLVKKDQELFQIDRRALEISLSEAKAGLASAEASLADAQRRVERNQSLSSQTVPRAVLEESQAARDSAAANVMSAEARVAQADLNLSFTRITSPIEGRIGASEVSVGSFVSGSSVPLARVVEIDPIRVVFSISDRAILDLRSAAGGISKDELATRFQPTLRMSNGQEYDARGRIEFFGNEIDEATGTLPIRTLFANPESLLTPGQFVTVVVSEMEQKLRPMVPLGAVQQDREGKFVFLVNEDTTVALRRIKVSEQVSGNWIVEDGLKGGEKLIVDGLQNVAEGEAVSVVQAKPVEIGQGSHPPLMPQSGSAQ</sequence>
<evidence type="ECO:0000259" key="6">
    <source>
        <dbReference type="Pfam" id="PF25944"/>
    </source>
</evidence>
<dbReference type="GO" id="GO:0005886">
    <property type="term" value="C:plasma membrane"/>
    <property type="evidence" value="ECO:0007669"/>
    <property type="project" value="TreeGrafter"/>
</dbReference>
<evidence type="ECO:0000259" key="4">
    <source>
        <dbReference type="Pfam" id="PF25876"/>
    </source>
</evidence>
<dbReference type="Pfam" id="PF25917">
    <property type="entry name" value="BSH_RND"/>
    <property type="match status" value="1"/>
</dbReference>
<dbReference type="Gene3D" id="1.10.287.470">
    <property type="entry name" value="Helix hairpin bin"/>
    <property type="match status" value="1"/>
</dbReference>
<dbReference type="eggNOG" id="COG0845">
    <property type="taxonomic scope" value="Bacteria"/>
</dbReference>
<evidence type="ECO:0000256" key="3">
    <source>
        <dbReference type="SAM" id="Coils"/>
    </source>
</evidence>
<dbReference type="STRING" id="990285.RGCCGE502_18090"/>
<dbReference type="RefSeq" id="WP_016555603.1">
    <property type="nucleotide sequence ID" value="NZ_AEYE02000021.1"/>
</dbReference>
<evidence type="ECO:0000256" key="1">
    <source>
        <dbReference type="ARBA" id="ARBA00004196"/>
    </source>
</evidence>
<feature type="domain" description="Multidrug resistance protein MdtA-like barrel-sandwich hybrid" evidence="5">
    <location>
        <begin position="59"/>
        <end position="190"/>
    </location>
</feature>
<protein>
    <submittedName>
        <fullName evidence="8">HlyD family protein</fullName>
    </submittedName>
</protein>
<comment type="subcellular location">
    <subcellularLocation>
        <location evidence="1">Cell envelope</location>
    </subcellularLocation>
</comment>
<evidence type="ECO:0000259" key="5">
    <source>
        <dbReference type="Pfam" id="PF25917"/>
    </source>
</evidence>
<feature type="domain" description="Multidrug resistance protein MdtA-like alpha-helical hairpin" evidence="4">
    <location>
        <begin position="99"/>
        <end position="167"/>
    </location>
</feature>
<dbReference type="EMBL" id="AEYE02000021">
    <property type="protein sequence ID" value="EPE96870.1"/>
    <property type="molecule type" value="Genomic_DNA"/>
</dbReference>
<dbReference type="Pfam" id="PF25967">
    <property type="entry name" value="RND-MFP_C"/>
    <property type="match status" value="1"/>
</dbReference>
<keyword evidence="9" id="KW-1185">Reference proteome</keyword>
<dbReference type="SUPFAM" id="SSF111369">
    <property type="entry name" value="HlyD-like secretion proteins"/>
    <property type="match status" value="1"/>
</dbReference>
<feature type="domain" description="Multidrug resistance protein MdtA-like beta-barrel" evidence="6">
    <location>
        <begin position="203"/>
        <end position="290"/>
    </location>
</feature>
<dbReference type="AlphaFoldDB" id="S3HFL9"/>